<dbReference type="GO" id="GO:0005886">
    <property type="term" value="C:plasma membrane"/>
    <property type="evidence" value="ECO:0007669"/>
    <property type="project" value="UniProtKB-SubCell"/>
</dbReference>
<evidence type="ECO:0000313" key="8">
    <source>
        <dbReference type="EMBL" id="REH35354.1"/>
    </source>
</evidence>
<dbReference type="AlphaFoldDB" id="A0A3E0H0J5"/>
<protein>
    <submittedName>
        <fullName evidence="8">Phospholipase D-like protein</fullName>
    </submittedName>
</protein>
<evidence type="ECO:0000256" key="4">
    <source>
        <dbReference type="ARBA" id="ARBA00022989"/>
    </source>
</evidence>
<dbReference type="Proteomes" id="UP000256269">
    <property type="component" value="Unassembled WGS sequence"/>
</dbReference>
<dbReference type="Pfam" id="PF13396">
    <property type="entry name" value="PLDc_N"/>
    <property type="match status" value="1"/>
</dbReference>
<evidence type="ECO:0000313" key="9">
    <source>
        <dbReference type="Proteomes" id="UP000256269"/>
    </source>
</evidence>
<keyword evidence="3 6" id="KW-0812">Transmembrane</keyword>
<dbReference type="EMBL" id="QUNO01000018">
    <property type="protein sequence ID" value="REH35354.1"/>
    <property type="molecule type" value="Genomic_DNA"/>
</dbReference>
<evidence type="ECO:0000256" key="1">
    <source>
        <dbReference type="ARBA" id="ARBA00004651"/>
    </source>
</evidence>
<dbReference type="OrthoDB" id="3298527at2"/>
<evidence type="ECO:0000256" key="6">
    <source>
        <dbReference type="SAM" id="Phobius"/>
    </source>
</evidence>
<proteinExistence type="predicted"/>
<keyword evidence="4 6" id="KW-1133">Transmembrane helix</keyword>
<name>A0A3E0H0J5_9PSEU</name>
<evidence type="ECO:0000256" key="2">
    <source>
        <dbReference type="ARBA" id="ARBA00022475"/>
    </source>
</evidence>
<comment type="subcellular location">
    <subcellularLocation>
        <location evidence="1">Cell membrane</location>
        <topology evidence="1">Multi-pass membrane protein</topology>
    </subcellularLocation>
</comment>
<gene>
    <name evidence="8" type="ORF">BCF44_118215</name>
</gene>
<reference evidence="8 9" key="1">
    <citation type="submission" date="2018-08" db="EMBL/GenBank/DDBJ databases">
        <title>Genomic Encyclopedia of Archaeal and Bacterial Type Strains, Phase II (KMG-II): from individual species to whole genera.</title>
        <authorList>
            <person name="Goeker M."/>
        </authorList>
    </citation>
    <scope>NUCLEOTIDE SEQUENCE [LARGE SCALE GENOMIC DNA]</scope>
    <source>
        <strain evidence="8 9">DSM 45791</strain>
    </source>
</reference>
<dbReference type="InterPro" id="IPR027379">
    <property type="entry name" value="CLS_N"/>
</dbReference>
<feature type="domain" description="Cardiolipin synthase N-terminal" evidence="7">
    <location>
        <begin position="14"/>
        <end position="56"/>
    </location>
</feature>
<evidence type="ECO:0000256" key="3">
    <source>
        <dbReference type="ARBA" id="ARBA00022692"/>
    </source>
</evidence>
<sequence>MTFTHLLIVLPLFVLDVAAIVDVLRRDLPGGTKYGWVVVDLCLPYVGALAWFVYGRRSKAVRASA</sequence>
<accession>A0A3E0H0J5</accession>
<keyword evidence="2" id="KW-1003">Cell membrane</keyword>
<evidence type="ECO:0000259" key="7">
    <source>
        <dbReference type="Pfam" id="PF13396"/>
    </source>
</evidence>
<feature type="transmembrane region" description="Helical" evidence="6">
    <location>
        <begin position="34"/>
        <end position="54"/>
    </location>
</feature>
<keyword evidence="5 6" id="KW-0472">Membrane</keyword>
<evidence type="ECO:0000256" key="5">
    <source>
        <dbReference type="ARBA" id="ARBA00023136"/>
    </source>
</evidence>
<organism evidence="8 9">
    <name type="scientific">Kutzneria buriramensis</name>
    <dbReference type="NCBI Taxonomy" id="1045776"/>
    <lineage>
        <taxon>Bacteria</taxon>
        <taxon>Bacillati</taxon>
        <taxon>Actinomycetota</taxon>
        <taxon>Actinomycetes</taxon>
        <taxon>Pseudonocardiales</taxon>
        <taxon>Pseudonocardiaceae</taxon>
        <taxon>Kutzneria</taxon>
    </lineage>
</organism>
<keyword evidence="9" id="KW-1185">Reference proteome</keyword>
<comment type="caution">
    <text evidence="8">The sequence shown here is derived from an EMBL/GenBank/DDBJ whole genome shotgun (WGS) entry which is preliminary data.</text>
</comment>
<dbReference type="RefSeq" id="WP_116180103.1">
    <property type="nucleotide sequence ID" value="NZ_CP144375.1"/>
</dbReference>